<feature type="coiled-coil region" evidence="1">
    <location>
        <begin position="32"/>
        <end position="94"/>
    </location>
</feature>
<feature type="compositionally biased region" description="Low complexity" evidence="2">
    <location>
        <begin position="160"/>
        <end position="170"/>
    </location>
</feature>
<evidence type="ECO:0000256" key="1">
    <source>
        <dbReference type="SAM" id="Coils"/>
    </source>
</evidence>
<reference evidence="3" key="1">
    <citation type="submission" date="2017-07" db="EMBL/GenBank/DDBJ databases">
        <title>Taro Niue Genome Assembly and Annotation.</title>
        <authorList>
            <person name="Atibalentja N."/>
            <person name="Keating K."/>
            <person name="Fields C.J."/>
        </authorList>
    </citation>
    <scope>NUCLEOTIDE SEQUENCE</scope>
    <source>
        <strain evidence="3">Niue_2</strain>
        <tissue evidence="3">Leaf</tissue>
    </source>
</reference>
<evidence type="ECO:0000256" key="2">
    <source>
        <dbReference type="SAM" id="MobiDB-lite"/>
    </source>
</evidence>
<accession>A0A843ULY3</accession>
<evidence type="ECO:0000313" key="4">
    <source>
        <dbReference type="Proteomes" id="UP000652761"/>
    </source>
</evidence>
<dbReference type="AlphaFoldDB" id="A0A843ULY3"/>
<feature type="region of interest" description="Disordered" evidence="2">
    <location>
        <begin position="113"/>
        <end position="140"/>
    </location>
</feature>
<feature type="region of interest" description="Disordered" evidence="2">
    <location>
        <begin position="156"/>
        <end position="215"/>
    </location>
</feature>
<feature type="compositionally biased region" description="Polar residues" evidence="2">
    <location>
        <begin position="271"/>
        <end position="281"/>
    </location>
</feature>
<sequence>MRKENKHIKKKIENLYHNQSSNNRICELESEVTDLLEEKENLLNLIDELKLASQKASQEFRNLNEKLEIEKQEKQQKIEKIEVLKNQLKEREEVIQTFTKGQDNLEALLGSNMTTTSHGLGFNKKKPQKDKSGEKKGKAPLINFVKGPNLENTEIQQTANKTPNKTQNKSKTQKQKKTIRSAQSPDRSTCSTPKTINNSSKNLNKNLKNKKKGKEIIHEKPWTSKKTLQENWINPWNQWYENPCWYYPQYLYPNFWMYQHNPWIPPPPLNSNFQMKNSPPTKNKDLGAFTPKRKNKQKKAENTK</sequence>
<dbReference type="EMBL" id="NMUH01000684">
    <property type="protein sequence ID" value="MQL83226.1"/>
    <property type="molecule type" value="Genomic_DNA"/>
</dbReference>
<feature type="compositionally biased region" description="Polar residues" evidence="2">
    <location>
        <begin position="180"/>
        <end position="196"/>
    </location>
</feature>
<feature type="region of interest" description="Disordered" evidence="2">
    <location>
        <begin position="271"/>
        <end position="304"/>
    </location>
</feature>
<comment type="caution">
    <text evidence="3">The sequence shown here is derived from an EMBL/GenBank/DDBJ whole genome shotgun (WGS) entry which is preliminary data.</text>
</comment>
<proteinExistence type="predicted"/>
<evidence type="ECO:0000313" key="3">
    <source>
        <dbReference type="EMBL" id="MQL83226.1"/>
    </source>
</evidence>
<name>A0A843ULY3_COLES</name>
<organism evidence="3 4">
    <name type="scientific">Colocasia esculenta</name>
    <name type="common">Wild taro</name>
    <name type="synonym">Arum esculentum</name>
    <dbReference type="NCBI Taxonomy" id="4460"/>
    <lineage>
        <taxon>Eukaryota</taxon>
        <taxon>Viridiplantae</taxon>
        <taxon>Streptophyta</taxon>
        <taxon>Embryophyta</taxon>
        <taxon>Tracheophyta</taxon>
        <taxon>Spermatophyta</taxon>
        <taxon>Magnoliopsida</taxon>
        <taxon>Liliopsida</taxon>
        <taxon>Araceae</taxon>
        <taxon>Aroideae</taxon>
        <taxon>Colocasieae</taxon>
        <taxon>Colocasia</taxon>
    </lineage>
</organism>
<dbReference type="Proteomes" id="UP000652761">
    <property type="component" value="Unassembled WGS sequence"/>
</dbReference>
<gene>
    <name evidence="3" type="ORF">Taro_015715</name>
</gene>
<protein>
    <submittedName>
        <fullName evidence="3">Uncharacterized protein</fullName>
    </submittedName>
</protein>
<feature type="non-terminal residue" evidence="3">
    <location>
        <position position="1"/>
    </location>
</feature>
<feature type="compositionally biased region" description="Low complexity" evidence="2">
    <location>
        <begin position="197"/>
        <end position="206"/>
    </location>
</feature>
<keyword evidence="1" id="KW-0175">Coiled coil</keyword>
<keyword evidence="4" id="KW-1185">Reference proteome</keyword>